<evidence type="ECO:0000256" key="2">
    <source>
        <dbReference type="SAM" id="Phobius"/>
    </source>
</evidence>
<feature type="transmembrane region" description="Helical" evidence="2">
    <location>
        <begin position="225"/>
        <end position="246"/>
    </location>
</feature>
<evidence type="ECO:0000313" key="3">
    <source>
        <dbReference type="EMBL" id="CAB4944860.1"/>
    </source>
</evidence>
<feature type="transmembrane region" description="Helical" evidence="2">
    <location>
        <begin position="193"/>
        <end position="213"/>
    </location>
</feature>
<feature type="compositionally biased region" description="Basic and acidic residues" evidence="1">
    <location>
        <begin position="118"/>
        <end position="128"/>
    </location>
</feature>
<keyword evidence="2" id="KW-0812">Transmembrane</keyword>
<proteinExistence type="predicted"/>
<evidence type="ECO:0000256" key="1">
    <source>
        <dbReference type="SAM" id="MobiDB-lite"/>
    </source>
</evidence>
<feature type="region of interest" description="Disordered" evidence="1">
    <location>
        <begin position="102"/>
        <end position="183"/>
    </location>
</feature>
<name>A0A6J7JMR0_9ZZZZ</name>
<organism evidence="3">
    <name type="scientific">freshwater metagenome</name>
    <dbReference type="NCBI Taxonomy" id="449393"/>
    <lineage>
        <taxon>unclassified sequences</taxon>
        <taxon>metagenomes</taxon>
        <taxon>ecological metagenomes</taxon>
    </lineage>
</organism>
<protein>
    <submittedName>
        <fullName evidence="3">Unannotated protein</fullName>
    </submittedName>
</protein>
<keyword evidence="2" id="KW-1133">Transmembrane helix</keyword>
<dbReference type="AlphaFoldDB" id="A0A6J7JMR0"/>
<dbReference type="EMBL" id="CAFBMK010000280">
    <property type="protein sequence ID" value="CAB4944860.1"/>
    <property type="molecule type" value="Genomic_DNA"/>
</dbReference>
<reference evidence="3" key="1">
    <citation type="submission" date="2020-05" db="EMBL/GenBank/DDBJ databases">
        <authorList>
            <person name="Chiriac C."/>
            <person name="Salcher M."/>
            <person name="Ghai R."/>
            <person name="Kavagutti S V."/>
        </authorList>
    </citation>
    <scope>NUCLEOTIDE SEQUENCE</scope>
</reference>
<accession>A0A6J7JMR0</accession>
<keyword evidence="2" id="KW-0472">Membrane</keyword>
<gene>
    <name evidence="3" type="ORF">UFOPK3564_03165</name>
</gene>
<feature type="compositionally biased region" description="Basic and acidic residues" evidence="1">
    <location>
        <begin position="147"/>
        <end position="160"/>
    </location>
</feature>
<sequence length="249" mass="26691">MTTNETHHIGVDLDAIADTLRDTIAVYVADADRMDAARSALTDACSSLDQIALEATPQPTTKHRIEITAADLDVETDEMSAADVPGGIEDTEDLAAISLAVEFPTDETPSTEDAADTGEIRSATEARPEPFAPRPLKLRANVAEEPTAEHRLADAPREAVSEPLEQPSEVAAPQSGADAPDEGEKKRVWARRFAWLLAALITTPLLLVMPLTLKATRGRSRTTRICVVSTVAVSVFVLWLAVMVASNTL</sequence>